<dbReference type="Gene3D" id="3.40.50.1820">
    <property type="entry name" value="alpha/beta hydrolase"/>
    <property type="match status" value="1"/>
</dbReference>
<reference evidence="4" key="1">
    <citation type="submission" date="2020-08" db="EMBL/GenBank/DDBJ databases">
        <title>Lacibacter sp. S13-6-6 genome sequencing.</title>
        <authorList>
            <person name="Jin L."/>
        </authorList>
    </citation>
    <scope>NUCLEOTIDE SEQUENCE [LARGE SCALE GENOMIC DNA]</scope>
    <source>
        <strain evidence="4">S13-6-6</strain>
    </source>
</reference>
<dbReference type="InterPro" id="IPR000639">
    <property type="entry name" value="Epox_hydrolase-like"/>
</dbReference>
<keyword evidence="4" id="KW-1185">Reference proteome</keyword>
<dbReference type="PANTHER" id="PTHR42977">
    <property type="entry name" value="HYDROLASE-RELATED"/>
    <property type="match status" value="1"/>
</dbReference>
<sequence>MTTHSTGDTTLTIFHKTIQLNGVDLFYRESGPADSPVILLLHGFPSSSFMFRNLIPLLNNKYRLIAPDYPGFGHSSVPAAKKFNYSFEQIASVIESFVDILGLRKFSMYIQDYGAPVGLRLVTKRPELLQCLIIQNGNAYEEGLADSWAPLKAIWNDPDHPQKKKAVYDFMKLDGTKLQYTAGVDDPSKISPDTYTFDQYLLERPGVKEIQYQLFYDYRTNVRDYPLFHKMFREYQPPALVVWGEKDIFFTKEGALAYAGDLKNIEFNFYNTGHFALEEYPKDIAEKIDLFLQKNLGQLQKD</sequence>
<dbReference type="EMBL" id="CP060007">
    <property type="protein sequence ID" value="QNA46808.1"/>
    <property type="molecule type" value="Genomic_DNA"/>
</dbReference>
<evidence type="ECO:0000259" key="2">
    <source>
        <dbReference type="Pfam" id="PF00561"/>
    </source>
</evidence>
<dbReference type="KEGG" id="lacs:H4075_15525"/>
<dbReference type="PRINTS" id="PR00111">
    <property type="entry name" value="ABHYDROLASE"/>
</dbReference>
<dbReference type="InterPro" id="IPR000073">
    <property type="entry name" value="AB_hydrolase_1"/>
</dbReference>
<dbReference type="PRINTS" id="PR00412">
    <property type="entry name" value="EPOXHYDRLASE"/>
</dbReference>
<feature type="domain" description="AB hydrolase-1" evidence="2">
    <location>
        <begin position="36"/>
        <end position="279"/>
    </location>
</feature>
<name>A0A7G5XMV5_9BACT</name>
<organism evidence="3 4">
    <name type="scientific">Lacibacter sediminis</name>
    <dbReference type="NCBI Taxonomy" id="2760713"/>
    <lineage>
        <taxon>Bacteria</taxon>
        <taxon>Pseudomonadati</taxon>
        <taxon>Bacteroidota</taxon>
        <taxon>Chitinophagia</taxon>
        <taxon>Chitinophagales</taxon>
        <taxon>Chitinophagaceae</taxon>
        <taxon>Lacibacter</taxon>
    </lineage>
</organism>
<keyword evidence="1 3" id="KW-0378">Hydrolase</keyword>
<protein>
    <submittedName>
        <fullName evidence="3">Alpha/beta hydrolase</fullName>
    </submittedName>
</protein>
<evidence type="ECO:0000313" key="3">
    <source>
        <dbReference type="EMBL" id="QNA46808.1"/>
    </source>
</evidence>
<dbReference type="SUPFAM" id="SSF53474">
    <property type="entry name" value="alpha/beta-Hydrolases"/>
    <property type="match status" value="1"/>
</dbReference>
<gene>
    <name evidence="3" type="ORF">H4075_15525</name>
</gene>
<dbReference type="AlphaFoldDB" id="A0A7G5XMV5"/>
<dbReference type="Proteomes" id="UP000515344">
    <property type="component" value="Chromosome"/>
</dbReference>
<proteinExistence type="predicted"/>
<dbReference type="Pfam" id="PF00561">
    <property type="entry name" value="Abhydrolase_1"/>
    <property type="match status" value="1"/>
</dbReference>
<dbReference type="InterPro" id="IPR051340">
    <property type="entry name" value="Haloalkane_dehalogenase"/>
</dbReference>
<dbReference type="InterPro" id="IPR029058">
    <property type="entry name" value="AB_hydrolase_fold"/>
</dbReference>
<evidence type="ECO:0000313" key="4">
    <source>
        <dbReference type="Proteomes" id="UP000515344"/>
    </source>
</evidence>
<accession>A0A7G5XMV5</accession>
<dbReference type="PANTHER" id="PTHR42977:SF3">
    <property type="entry name" value="AB HYDROLASE-1 DOMAIN-CONTAINING PROTEIN"/>
    <property type="match status" value="1"/>
</dbReference>
<evidence type="ECO:0000256" key="1">
    <source>
        <dbReference type="ARBA" id="ARBA00022801"/>
    </source>
</evidence>
<dbReference type="GO" id="GO:0004301">
    <property type="term" value="F:epoxide hydrolase activity"/>
    <property type="evidence" value="ECO:0007669"/>
    <property type="project" value="TreeGrafter"/>
</dbReference>